<dbReference type="AlphaFoldDB" id="A0A150U1K3"/>
<name>A0A150U1K3_SORCE</name>
<protein>
    <submittedName>
        <fullName evidence="1">Enoyl-CoA hydratase</fullName>
    </submittedName>
</protein>
<dbReference type="PANTHER" id="PTHR11941:SF54">
    <property type="entry name" value="ENOYL-COA HYDRATASE, MITOCHONDRIAL"/>
    <property type="match status" value="1"/>
</dbReference>
<dbReference type="Pfam" id="PF00378">
    <property type="entry name" value="ECH_1"/>
    <property type="match status" value="1"/>
</dbReference>
<dbReference type="EMBL" id="JEME01000203">
    <property type="protein sequence ID" value="KYG10821.1"/>
    <property type="molecule type" value="Genomic_DNA"/>
</dbReference>
<dbReference type="InterPro" id="IPR001753">
    <property type="entry name" value="Enoyl-CoA_hydra/iso"/>
</dbReference>
<dbReference type="Proteomes" id="UP000075502">
    <property type="component" value="Unassembled WGS sequence"/>
</dbReference>
<reference evidence="1 2" key="1">
    <citation type="submission" date="2014-02" db="EMBL/GenBank/DDBJ databases">
        <title>The small core and large imbalanced accessory genome model reveals a collaborative survival strategy of Sorangium cellulosum strains in nature.</title>
        <authorList>
            <person name="Han K."/>
            <person name="Peng R."/>
            <person name="Blom J."/>
            <person name="Li Y.-Z."/>
        </authorList>
    </citation>
    <scope>NUCLEOTIDE SEQUENCE [LARGE SCALE GENOMIC DNA]</scope>
    <source>
        <strain evidence="1 2">So0007-03</strain>
    </source>
</reference>
<comment type="caution">
    <text evidence="1">The sequence shown here is derived from an EMBL/GenBank/DDBJ whole genome shotgun (WGS) entry which is preliminary data.</text>
</comment>
<dbReference type="PANTHER" id="PTHR11941">
    <property type="entry name" value="ENOYL-COA HYDRATASE-RELATED"/>
    <property type="match status" value="1"/>
</dbReference>
<dbReference type="Gene3D" id="3.90.226.10">
    <property type="entry name" value="2-enoyl-CoA Hydratase, Chain A, domain 1"/>
    <property type="match status" value="1"/>
</dbReference>
<proteinExistence type="predicted"/>
<dbReference type="GO" id="GO:0003824">
    <property type="term" value="F:catalytic activity"/>
    <property type="evidence" value="ECO:0007669"/>
    <property type="project" value="UniProtKB-ARBA"/>
</dbReference>
<dbReference type="InterPro" id="IPR029045">
    <property type="entry name" value="ClpP/crotonase-like_dom_sf"/>
</dbReference>
<dbReference type="SUPFAM" id="SSF52096">
    <property type="entry name" value="ClpP/crotonase"/>
    <property type="match status" value="1"/>
</dbReference>
<evidence type="ECO:0000313" key="2">
    <source>
        <dbReference type="Proteomes" id="UP000075502"/>
    </source>
</evidence>
<organism evidence="1 2">
    <name type="scientific">Sorangium cellulosum</name>
    <name type="common">Polyangium cellulosum</name>
    <dbReference type="NCBI Taxonomy" id="56"/>
    <lineage>
        <taxon>Bacteria</taxon>
        <taxon>Pseudomonadati</taxon>
        <taxon>Myxococcota</taxon>
        <taxon>Polyangia</taxon>
        <taxon>Polyangiales</taxon>
        <taxon>Polyangiaceae</taxon>
        <taxon>Sorangium</taxon>
    </lineage>
</organism>
<dbReference type="CDD" id="cd06558">
    <property type="entry name" value="crotonase-like"/>
    <property type="match status" value="1"/>
</dbReference>
<evidence type="ECO:0000313" key="1">
    <source>
        <dbReference type="EMBL" id="KYG10821.1"/>
    </source>
</evidence>
<accession>A0A150U1K3</accession>
<gene>
    <name evidence="1" type="ORF">BE21_09630</name>
</gene>
<sequence>MQFIEVLESGGIAEVVLNRPKVNAMSQAVLREMADVFRRLAEDDAVRGVLVRGAGKCLSAGLDLREVASLDRERLAGFLDDFDAAFGAAFRFPKPFAAAVHGHALAGGAVLAMCADYIALGDGDHKFGLPELVVGIPFPRVAFEIVRAACPTRAFRRLVFGADSHSPAEVFEMGVGDALSKEPLEDARRWLATACSRPAAAFRFVKASHREEAWARIAAPVPEEREAFVEALLSAKEALAGAAGGVR</sequence>
<dbReference type="GO" id="GO:0006635">
    <property type="term" value="P:fatty acid beta-oxidation"/>
    <property type="evidence" value="ECO:0007669"/>
    <property type="project" value="TreeGrafter"/>
</dbReference>